<evidence type="ECO:0000256" key="5">
    <source>
        <dbReference type="ARBA" id="ARBA00023274"/>
    </source>
</evidence>
<name>A0A2U3D6C9_SULT2</name>
<reference evidence="9 10" key="1">
    <citation type="submission" date="2016-11" db="EMBL/GenBank/DDBJ databases">
        <title>Comparative genomics of Acidibacillus ferroxidans species.</title>
        <authorList>
            <person name="Oliveira G."/>
            <person name="Nunes G."/>
            <person name="Oliveira R."/>
            <person name="Araujo F."/>
            <person name="Salim A."/>
            <person name="Scholte L."/>
            <person name="Morais D."/>
            <person name="Nancucheo I."/>
            <person name="Johnson D.B."/>
            <person name="Grail B."/>
            <person name="Bittencourt J."/>
            <person name="Valadares R."/>
        </authorList>
    </citation>
    <scope>NUCLEOTIDE SEQUENCE [LARGE SCALE GENOMIC DNA]</scope>
    <source>
        <strain evidence="9 10">Y002</strain>
    </source>
</reference>
<dbReference type="InterPro" id="IPR000244">
    <property type="entry name" value="Ribosomal_bL9"/>
</dbReference>
<comment type="caution">
    <text evidence="9">The sequence shown here is derived from an EMBL/GenBank/DDBJ whole genome shotgun (WGS) entry which is preliminary data.</text>
</comment>
<comment type="function">
    <text evidence="7">Binds to the 23S rRNA.</text>
</comment>
<dbReference type="InterPro" id="IPR036935">
    <property type="entry name" value="Ribosomal_bL9_N_sf"/>
</dbReference>
<dbReference type="HAMAP" id="MF_00503">
    <property type="entry name" value="Ribosomal_bL9"/>
    <property type="match status" value="1"/>
</dbReference>
<dbReference type="PROSITE" id="PS00651">
    <property type="entry name" value="RIBOSOMAL_L9"/>
    <property type="match status" value="1"/>
</dbReference>
<dbReference type="Gene3D" id="3.10.430.100">
    <property type="entry name" value="Ribosomal protein L9, C-terminal domain"/>
    <property type="match status" value="1"/>
</dbReference>
<evidence type="ECO:0000313" key="10">
    <source>
        <dbReference type="Proteomes" id="UP000245380"/>
    </source>
</evidence>
<dbReference type="GO" id="GO:0006412">
    <property type="term" value="P:translation"/>
    <property type="evidence" value="ECO:0007669"/>
    <property type="project" value="UniProtKB-UniRule"/>
</dbReference>
<evidence type="ECO:0000256" key="6">
    <source>
        <dbReference type="ARBA" id="ARBA00035292"/>
    </source>
</evidence>
<proteinExistence type="inferred from homology"/>
<keyword evidence="4 7" id="KW-0689">Ribosomal protein</keyword>
<keyword evidence="10" id="KW-1185">Reference proteome</keyword>
<dbReference type="InterPro" id="IPR009027">
    <property type="entry name" value="Ribosomal_bL9/RNase_H1_N"/>
</dbReference>
<dbReference type="InterPro" id="IPR020594">
    <property type="entry name" value="Ribosomal_bL9_bac/chp"/>
</dbReference>
<dbReference type="RefSeq" id="WP_109431410.1">
    <property type="nucleotide sequence ID" value="NZ_MPDK01000025.1"/>
</dbReference>
<gene>
    <name evidence="7" type="primary">rplI</name>
    <name evidence="9" type="ORF">BM613_11795</name>
</gene>
<organism evidence="9 10">
    <name type="scientific">Sulfoacidibacillus thermotolerans</name>
    <name type="common">Acidibacillus sulfuroxidans</name>
    <dbReference type="NCBI Taxonomy" id="1765684"/>
    <lineage>
        <taxon>Bacteria</taxon>
        <taxon>Bacillati</taxon>
        <taxon>Bacillota</taxon>
        <taxon>Bacilli</taxon>
        <taxon>Bacillales</taxon>
        <taxon>Alicyclobacillaceae</taxon>
        <taxon>Sulfoacidibacillus</taxon>
    </lineage>
</organism>
<evidence type="ECO:0000256" key="1">
    <source>
        <dbReference type="ARBA" id="ARBA00010605"/>
    </source>
</evidence>
<evidence type="ECO:0000259" key="8">
    <source>
        <dbReference type="PROSITE" id="PS00651"/>
    </source>
</evidence>
<dbReference type="SUPFAM" id="SSF55653">
    <property type="entry name" value="Ribosomal protein L9 C-domain"/>
    <property type="match status" value="1"/>
</dbReference>
<keyword evidence="3 7" id="KW-0694">RNA-binding</keyword>
<dbReference type="GO" id="GO:0005840">
    <property type="term" value="C:ribosome"/>
    <property type="evidence" value="ECO:0007669"/>
    <property type="project" value="UniProtKB-KW"/>
</dbReference>
<dbReference type="GO" id="GO:0003735">
    <property type="term" value="F:structural constituent of ribosome"/>
    <property type="evidence" value="ECO:0007669"/>
    <property type="project" value="InterPro"/>
</dbReference>
<evidence type="ECO:0000256" key="3">
    <source>
        <dbReference type="ARBA" id="ARBA00022884"/>
    </source>
</evidence>
<sequence>MKVVFMQDVPSQGKKGDVKNVSEGYARNFLFPRQLAKPATPDVLKEIAHARELEKKKEEQQIAAARELASKLNQFTLELHVKTGENGRVFGAVTSKQVADGLAAAGYPVDKKKIVLHDAIRSLGFTTVAVKLYHDVTAQLKVHVKSEEQA</sequence>
<dbReference type="Pfam" id="PF01281">
    <property type="entry name" value="Ribosomal_L9_N"/>
    <property type="match status" value="1"/>
</dbReference>
<accession>A0A2U3D6C9</accession>
<keyword evidence="2 7" id="KW-0699">rRNA-binding</keyword>
<dbReference type="PANTHER" id="PTHR21368">
    <property type="entry name" value="50S RIBOSOMAL PROTEIN L9"/>
    <property type="match status" value="1"/>
</dbReference>
<dbReference type="NCBIfam" id="TIGR00158">
    <property type="entry name" value="L9"/>
    <property type="match status" value="1"/>
</dbReference>
<dbReference type="Pfam" id="PF03948">
    <property type="entry name" value="Ribosomal_L9_C"/>
    <property type="match status" value="1"/>
</dbReference>
<evidence type="ECO:0000256" key="7">
    <source>
        <dbReference type="HAMAP-Rule" id="MF_00503"/>
    </source>
</evidence>
<dbReference type="Proteomes" id="UP000245380">
    <property type="component" value="Unassembled WGS sequence"/>
</dbReference>
<dbReference type="OrthoDB" id="9788336at2"/>
<feature type="domain" description="Ribosomal protein L9" evidence="8">
    <location>
        <begin position="13"/>
        <end position="40"/>
    </location>
</feature>
<dbReference type="InterPro" id="IPR020070">
    <property type="entry name" value="Ribosomal_bL9_N"/>
</dbReference>
<dbReference type="SUPFAM" id="SSF55658">
    <property type="entry name" value="L9 N-domain-like"/>
    <property type="match status" value="1"/>
</dbReference>
<evidence type="ECO:0000256" key="4">
    <source>
        <dbReference type="ARBA" id="ARBA00022980"/>
    </source>
</evidence>
<dbReference type="EMBL" id="MPDK01000025">
    <property type="protein sequence ID" value="PWI56829.1"/>
    <property type="molecule type" value="Genomic_DNA"/>
</dbReference>
<dbReference type="InterPro" id="IPR036791">
    <property type="entry name" value="Ribosomal_bL9_C_sf"/>
</dbReference>
<dbReference type="InterPro" id="IPR020069">
    <property type="entry name" value="Ribosomal_bL9_C"/>
</dbReference>
<evidence type="ECO:0000313" key="9">
    <source>
        <dbReference type="EMBL" id="PWI56829.1"/>
    </source>
</evidence>
<dbReference type="GO" id="GO:0019843">
    <property type="term" value="F:rRNA binding"/>
    <property type="evidence" value="ECO:0007669"/>
    <property type="project" value="UniProtKB-UniRule"/>
</dbReference>
<dbReference type="Gene3D" id="3.40.5.10">
    <property type="entry name" value="Ribosomal protein L9, N-terminal domain"/>
    <property type="match status" value="1"/>
</dbReference>
<keyword evidence="5 7" id="KW-0687">Ribonucleoprotein</keyword>
<dbReference type="GO" id="GO:1990904">
    <property type="term" value="C:ribonucleoprotein complex"/>
    <property type="evidence" value="ECO:0007669"/>
    <property type="project" value="UniProtKB-KW"/>
</dbReference>
<comment type="similarity">
    <text evidence="1 7">Belongs to the bacterial ribosomal protein bL9 family.</text>
</comment>
<evidence type="ECO:0000256" key="2">
    <source>
        <dbReference type="ARBA" id="ARBA00022730"/>
    </source>
</evidence>
<protein>
    <recommendedName>
        <fullName evidence="6 7">Large ribosomal subunit protein bL9</fullName>
    </recommendedName>
</protein>
<dbReference type="AlphaFoldDB" id="A0A2U3D6C9"/>